<evidence type="ECO:0000313" key="2">
    <source>
        <dbReference type="Proteomes" id="UP000831534"/>
    </source>
</evidence>
<name>A0A8T9MSD0_9NEIS</name>
<gene>
    <name evidence="1" type="ORF">LVJ77_06945</name>
</gene>
<dbReference type="KEGG" id="ckh:LVJ77_06945"/>
<accession>A0A8T9MSD0</accession>
<keyword evidence="2" id="KW-1185">Reference proteome</keyword>
<reference evidence="1" key="2">
    <citation type="submission" date="2024-09" db="EMBL/GenBank/DDBJ databases">
        <authorList>
            <person name="Veyrier F.J."/>
        </authorList>
    </citation>
    <scope>NUCLEOTIDE SEQUENCE</scope>
    <source>
        <strain evidence="1">17694</strain>
    </source>
</reference>
<protein>
    <submittedName>
        <fullName evidence="1">Uncharacterized protein</fullName>
    </submittedName>
</protein>
<dbReference type="AlphaFoldDB" id="A0A8T9MSD0"/>
<dbReference type="Proteomes" id="UP000831534">
    <property type="component" value="Chromosome"/>
</dbReference>
<evidence type="ECO:0000313" key="1">
    <source>
        <dbReference type="EMBL" id="UOP04181.1"/>
    </source>
</evidence>
<organism evidence="1 2">
    <name type="scientific">Conchiformibius kuhniae</name>
    <dbReference type="NCBI Taxonomy" id="211502"/>
    <lineage>
        <taxon>Bacteria</taxon>
        <taxon>Pseudomonadati</taxon>
        <taxon>Pseudomonadota</taxon>
        <taxon>Betaproteobacteria</taxon>
        <taxon>Neisseriales</taxon>
        <taxon>Neisseriaceae</taxon>
        <taxon>Conchiformibius</taxon>
    </lineage>
</organism>
<sequence length="93" mass="10491">MTWKERQMRARIAALVRQHAEHDDADSAHDLSLPELARKTEAATLSADEAAYLIETVVSEALDFDEHGEPVGETLFWEAAMDFLLDKHVWQAA</sequence>
<reference evidence="1" key="1">
    <citation type="journal article" date="2022" name="Res Sq">
        <title>Evolution of multicellular longitudinally dividing oral cavity symbionts (Neisseriaceae).</title>
        <authorList>
            <person name="Nyongesa S."/>
            <person name="Weber P."/>
            <person name="Bernet E."/>
            <person name="Pullido F."/>
            <person name="Nieckarz M."/>
            <person name="Delaby M."/>
            <person name="Nieves C."/>
            <person name="Viehboeck T."/>
            <person name="Krause N."/>
            <person name="Rivera-Millot A."/>
            <person name="Nakamura A."/>
            <person name="Vischer N."/>
            <person name="VanNieuwenhze M."/>
            <person name="Brun Y."/>
            <person name="Cava F."/>
            <person name="Bulgheresi S."/>
            <person name="Veyrier F."/>
        </authorList>
    </citation>
    <scope>NUCLEOTIDE SEQUENCE</scope>
    <source>
        <strain evidence="1">17694</strain>
    </source>
</reference>
<proteinExistence type="predicted"/>
<dbReference type="EMBL" id="CP091521">
    <property type="protein sequence ID" value="UOP04181.1"/>
    <property type="molecule type" value="Genomic_DNA"/>
</dbReference>
<dbReference type="RefSeq" id="WP_027009166.1">
    <property type="nucleotide sequence ID" value="NZ_CP091521.1"/>
</dbReference>